<dbReference type="Proteomes" id="UP001203761">
    <property type="component" value="Unassembled WGS sequence"/>
</dbReference>
<dbReference type="InterPro" id="IPR000182">
    <property type="entry name" value="GNAT_dom"/>
</dbReference>
<dbReference type="RefSeq" id="WP_249738068.1">
    <property type="nucleotide sequence ID" value="NZ_JAKNCJ010000007.1"/>
</dbReference>
<accession>A0ABT0R4Y2</accession>
<dbReference type="PROSITE" id="PS51186">
    <property type="entry name" value="GNAT"/>
    <property type="match status" value="1"/>
</dbReference>
<dbReference type="PANTHER" id="PTHR31435:SF10">
    <property type="entry name" value="BSR4717 PROTEIN"/>
    <property type="match status" value="1"/>
</dbReference>
<dbReference type="EMBL" id="JAKNCJ010000007">
    <property type="protein sequence ID" value="MCL6423985.1"/>
    <property type="molecule type" value="Genomic_DNA"/>
</dbReference>
<feature type="domain" description="N-acetyltransferase" evidence="1">
    <location>
        <begin position="1"/>
        <end position="96"/>
    </location>
</feature>
<evidence type="ECO:0000313" key="4">
    <source>
        <dbReference type="Proteomes" id="UP001203761"/>
    </source>
</evidence>
<sequence length="96" mass="10772">MADVVVTRDLENHRFEAEVDGRAAGFMDYQERGETVNIPHTEVFTDFEGQGVGSALVRHALDALRAEGKTVIPSCPFVRTWIEKHPDYQDLVAEGR</sequence>
<dbReference type="PROSITE" id="PS51729">
    <property type="entry name" value="GNAT_YJDJ"/>
    <property type="match status" value="1"/>
</dbReference>
<organism evidence="3 4">
    <name type="scientific">Brachybacterium equifaecis</name>
    <dbReference type="NCBI Taxonomy" id="2910770"/>
    <lineage>
        <taxon>Bacteria</taxon>
        <taxon>Bacillati</taxon>
        <taxon>Actinomycetota</taxon>
        <taxon>Actinomycetes</taxon>
        <taxon>Micrococcales</taxon>
        <taxon>Dermabacteraceae</taxon>
        <taxon>Brachybacterium</taxon>
    </lineage>
</organism>
<dbReference type="PANTHER" id="PTHR31435">
    <property type="entry name" value="PROTEIN NATD1"/>
    <property type="match status" value="1"/>
</dbReference>
<dbReference type="InterPro" id="IPR045057">
    <property type="entry name" value="Gcn5-rel_NAT"/>
</dbReference>
<dbReference type="InterPro" id="IPR031165">
    <property type="entry name" value="GNAT_YJDJ"/>
</dbReference>
<dbReference type="CDD" id="cd04301">
    <property type="entry name" value="NAT_SF"/>
    <property type="match status" value="1"/>
</dbReference>
<comment type="caution">
    <text evidence="3">The sequence shown here is derived from an EMBL/GenBank/DDBJ whole genome shotgun (WGS) entry which is preliminary data.</text>
</comment>
<keyword evidence="4" id="KW-1185">Reference proteome</keyword>
<proteinExistence type="predicted"/>
<evidence type="ECO:0000259" key="2">
    <source>
        <dbReference type="PROSITE" id="PS51729"/>
    </source>
</evidence>
<dbReference type="Gene3D" id="3.40.630.30">
    <property type="match status" value="1"/>
</dbReference>
<name>A0ABT0R4Y2_9MICO</name>
<gene>
    <name evidence="3" type="ORF">Bequi_11440</name>
</gene>
<evidence type="ECO:0000313" key="3">
    <source>
        <dbReference type="EMBL" id="MCL6423985.1"/>
    </source>
</evidence>
<dbReference type="InterPro" id="IPR016181">
    <property type="entry name" value="Acyl_CoA_acyltransferase"/>
</dbReference>
<feature type="domain" description="N-acetyltransferase" evidence="2">
    <location>
        <begin position="7"/>
        <end position="93"/>
    </location>
</feature>
<dbReference type="Pfam" id="PF14542">
    <property type="entry name" value="Acetyltransf_CG"/>
    <property type="match status" value="1"/>
</dbReference>
<reference evidence="3" key="1">
    <citation type="submission" date="2022-02" db="EMBL/GenBank/DDBJ databases">
        <authorList>
            <person name="Lee M."/>
            <person name="Kim S.-J."/>
            <person name="Jung M.-Y."/>
        </authorList>
    </citation>
    <scope>NUCLEOTIDE SEQUENCE</scope>
    <source>
        <strain evidence="3">JHP9</strain>
    </source>
</reference>
<protein>
    <submittedName>
        <fullName evidence="3">N-acetyltransferase</fullName>
    </submittedName>
</protein>
<dbReference type="SUPFAM" id="SSF55729">
    <property type="entry name" value="Acyl-CoA N-acyltransferases (Nat)"/>
    <property type="match status" value="1"/>
</dbReference>
<evidence type="ECO:0000259" key="1">
    <source>
        <dbReference type="PROSITE" id="PS51186"/>
    </source>
</evidence>